<dbReference type="AlphaFoldDB" id="A0A4Q6XSM9"/>
<feature type="region of interest" description="Disordered" evidence="1">
    <location>
        <begin position="1"/>
        <end position="55"/>
    </location>
</feature>
<feature type="compositionally biased region" description="Polar residues" evidence="1">
    <location>
        <begin position="37"/>
        <end position="47"/>
    </location>
</feature>
<proteinExistence type="predicted"/>
<dbReference type="EMBL" id="SGIS01000065">
    <property type="protein sequence ID" value="RZF60542.1"/>
    <property type="molecule type" value="Genomic_DNA"/>
</dbReference>
<accession>A0A4Q6XSM9</accession>
<evidence type="ECO:0000256" key="1">
    <source>
        <dbReference type="SAM" id="MobiDB-lite"/>
    </source>
</evidence>
<comment type="caution">
    <text evidence="2">The sequence shown here is derived from an EMBL/GenBank/DDBJ whole genome shotgun (WGS) entry which is preliminary data.</text>
</comment>
<organism evidence="2 3">
    <name type="scientific">Sphingomonas populi</name>
    <dbReference type="NCBI Taxonomy" id="2484750"/>
    <lineage>
        <taxon>Bacteria</taxon>
        <taxon>Pseudomonadati</taxon>
        <taxon>Pseudomonadota</taxon>
        <taxon>Alphaproteobacteria</taxon>
        <taxon>Sphingomonadales</taxon>
        <taxon>Sphingomonadaceae</taxon>
        <taxon>Sphingomonas</taxon>
    </lineage>
</organism>
<sequence length="78" mass="8581">MEDGLCERRNANDHAPDHERPKANSPFISVEDFAAPQANSASQPNADSKTEHRDCHYPVEGAAGLHVARIADFCHSRN</sequence>
<dbReference type="RefSeq" id="WP_130160327.1">
    <property type="nucleotide sequence ID" value="NZ_SGIS01000065.1"/>
</dbReference>
<protein>
    <submittedName>
        <fullName evidence="2">Uncharacterized protein</fullName>
    </submittedName>
</protein>
<evidence type="ECO:0000313" key="2">
    <source>
        <dbReference type="EMBL" id="RZF60542.1"/>
    </source>
</evidence>
<name>A0A4Q6XSM9_9SPHN</name>
<evidence type="ECO:0000313" key="3">
    <source>
        <dbReference type="Proteomes" id="UP000292085"/>
    </source>
</evidence>
<reference evidence="2 3" key="1">
    <citation type="submission" date="2019-02" db="EMBL/GenBank/DDBJ databases">
        <authorList>
            <person name="Li Y."/>
        </authorList>
    </citation>
    <scope>NUCLEOTIDE SEQUENCE [LARGE SCALE GENOMIC DNA]</scope>
    <source>
        <strain evidence="2 3">3-7</strain>
    </source>
</reference>
<gene>
    <name evidence="2" type="ORF">EWE75_22585</name>
</gene>
<dbReference type="Proteomes" id="UP000292085">
    <property type="component" value="Unassembled WGS sequence"/>
</dbReference>
<feature type="compositionally biased region" description="Basic and acidic residues" evidence="1">
    <location>
        <begin position="1"/>
        <end position="22"/>
    </location>
</feature>
<keyword evidence="3" id="KW-1185">Reference proteome</keyword>